<evidence type="ECO:0000313" key="2">
    <source>
        <dbReference type="EMBL" id="EYD72137.1"/>
    </source>
</evidence>
<dbReference type="Pfam" id="PF02036">
    <property type="entry name" value="SCP2"/>
    <property type="match status" value="1"/>
</dbReference>
<name>A0A017HCC8_9RHOB</name>
<dbReference type="Proteomes" id="UP000019666">
    <property type="component" value="Unassembled WGS sequence"/>
</dbReference>
<evidence type="ECO:0000259" key="1">
    <source>
        <dbReference type="Pfam" id="PF02036"/>
    </source>
</evidence>
<reference evidence="2 3" key="1">
    <citation type="submission" date="2013-02" db="EMBL/GenBank/DDBJ databases">
        <authorList>
            <person name="Fiebig A."/>
            <person name="Goeker M."/>
            <person name="Klenk H.-P.P."/>
        </authorList>
    </citation>
    <scope>NUCLEOTIDE SEQUENCE [LARGE SCALE GENOMIC DNA]</scope>
    <source>
        <strain evidence="2 3">DSM 19309</strain>
    </source>
</reference>
<dbReference type="InterPro" id="IPR036527">
    <property type="entry name" value="SCP2_sterol-bd_dom_sf"/>
</dbReference>
<keyword evidence="3" id="KW-1185">Reference proteome</keyword>
<sequence length="96" mass="9943">MSAMLDQAVTELNRKLQGRSYEGTAMFVLTGEGSIFLDQGEARVGEGPAEVTLTATPDTFRGLLEGDINAASAFMSGKLAVDGDMGAAMRLASALA</sequence>
<organism evidence="2 3">
    <name type="scientific">Rubellimicrobium mesophilum DSM 19309</name>
    <dbReference type="NCBI Taxonomy" id="442562"/>
    <lineage>
        <taxon>Bacteria</taxon>
        <taxon>Pseudomonadati</taxon>
        <taxon>Pseudomonadota</taxon>
        <taxon>Alphaproteobacteria</taxon>
        <taxon>Rhodobacterales</taxon>
        <taxon>Roseobacteraceae</taxon>
        <taxon>Rubellimicrobium</taxon>
    </lineage>
</organism>
<dbReference type="RefSeq" id="WP_037282904.1">
    <property type="nucleotide sequence ID" value="NZ_KK088612.1"/>
</dbReference>
<comment type="caution">
    <text evidence="2">The sequence shown here is derived from an EMBL/GenBank/DDBJ whole genome shotgun (WGS) entry which is preliminary data.</text>
</comment>
<dbReference type="EMBL" id="AOSK01000133">
    <property type="protein sequence ID" value="EYD72137.1"/>
    <property type="molecule type" value="Genomic_DNA"/>
</dbReference>
<dbReference type="HOGENOM" id="CLU_105945_2_1_5"/>
<dbReference type="OrthoDB" id="9809312at2"/>
<proteinExistence type="predicted"/>
<dbReference type="InterPro" id="IPR003033">
    <property type="entry name" value="SCP2_sterol-bd_dom"/>
</dbReference>
<accession>A0A017HCC8</accession>
<dbReference type="SUPFAM" id="SSF55718">
    <property type="entry name" value="SCP-like"/>
    <property type="match status" value="1"/>
</dbReference>
<gene>
    <name evidence="2" type="ORF">Rumeso_04843</name>
</gene>
<evidence type="ECO:0000313" key="3">
    <source>
        <dbReference type="Proteomes" id="UP000019666"/>
    </source>
</evidence>
<dbReference type="Gene3D" id="3.30.1050.10">
    <property type="entry name" value="SCP2 sterol-binding domain"/>
    <property type="match status" value="1"/>
</dbReference>
<dbReference type="AlphaFoldDB" id="A0A017HCC8"/>
<feature type="domain" description="SCP2" evidence="1">
    <location>
        <begin position="20"/>
        <end position="95"/>
    </location>
</feature>
<dbReference type="STRING" id="442562.Rumeso_04843"/>
<protein>
    <submittedName>
        <fullName evidence="2">Sterol carrier family protein</fullName>
    </submittedName>
</protein>